<keyword evidence="3" id="KW-0677">Repeat</keyword>
<dbReference type="PROSITE" id="PS50940">
    <property type="entry name" value="CHIT_BIND_II"/>
    <property type="match status" value="3"/>
</dbReference>
<dbReference type="AlphaFoldDB" id="A0ABD3T3J0"/>
<sequence length="582" mass="64633">MTLKLALLSLLLMKAVCGQIALVNPATLDLQPDVGVDQGTTRATPSPYYKIKYHDPAICLEYACTEQTCKVPYPNDCRHYIDCIIDRVVPEVIYKAIVMDCAFGTMWDQHEYTCVHVKNATCEFSIDPCSVVNQMSIDHVDDNCRTYWKCSQGKSYPACCPPYMRYDDVSRQCVEDPYCAMPCPILFESGDKCSLTKDPSVNHNDGNCRTYWNCVDGKSLPACCPAGMRYDSATVKCVPDASCNTACPMNFDNLCSDDTMASYEYNDGNCRTYIHCENRLPLPACCEWGYRYNVQTAQCVQDASCDHEICPDQFIEMKKCAYERYDNEGAYFYLPGHAPLPCSPGTLFNKTACSCSILKPVISECKIDLNITFDTAGLVDRAGNAWLESTRSLKLPTRLTPYATFSGGDSAILIRRYDHVALGSTFTKVSFIPDPVTSGKKQILISNCRTMSGNGNTPAGPSFDVRLDPVNDTIVIELRSEVGEAKIRLPYQEGTRNVLYLGYTGQTVRAVVEITDPNTNRTTAYQADAALQGKLIAGIVPLMIGACEFKAQQFSDGFEGKINEFLFARCVPEELMPKVPRP</sequence>
<dbReference type="SUPFAM" id="SSF57625">
    <property type="entry name" value="Invertebrate chitin-binding proteins"/>
    <property type="match status" value="2"/>
</dbReference>
<feature type="chain" id="PRO_5044842786" description="Chitin-binding type-2 domain-containing protein" evidence="6">
    <location>
        <begin position="19"/>
        <end position="582"/>
    </location>
</feature>
<dbReference type="Gene3D" id="2.170.140.10">
    <property type="entry name" value="Chitin binding domain"/>
    <property type="match status" value="1"/>
</dbReference>
<keyword evidence="2 6" id="KW-0732">Signal</keyword>
<dbReference type="Proteomes" id="UP001634394">
    <property type="component" value="Unassembled WGS sequence"/>
</dbReference>
<gene>
    <name evidence="8" type="ORF">ACJMK2_023168</name>
</gene>
<dbReference type="InterPro" id="IPR002557">
    <property type="entry name" value="Chitin-bd_dom"/>
</dbReference>
<feature type="signal peptide" evidence="6">
    <location>
        <begin position="1"/>
        <end position="18"/>
    </location>
</feature>
<keyword evidence="4" id="KW-1015">Disulfide bond</keyword>
<reference evidence="8 9" key="1">
    <citation type="submission" date="2024-11" db="EMBL/GenBank/DDBJ databases">
        <title>Chromosome-level genome assembly of the freshwater bivalve Anodonta woodiana.</title>
        <authorList>
            <person name="Chen X."/>
        </authorList>
    </citation>
    <scope>NUCLEOTIDE SEQUENCE [LARGE SCALE GENOMIC DNA]</scope>
    <source>
        <strain evidence="8">MN2024</strain>
        <tissue evidence="8">Gills</tissue>
    </source>
</reference>
<dbReference type="SMART" id="SM00494">
    <property type="entry name" value="ChtBD2"/>
    <property type="match status" value="4"/>
</dbReference>
<dbReference type="PANTHER" id="PTHR23301">
    <property type="entry name" value="CHITIN BINDING PERITROPHIN-A"/>
    <property type="match status" value="1"/>
</dbReference>
<name>A0ABD3T3J0_SINWO</name>
<dbReference type="Pfam" id="PF01607">
    <property type="entry name" value="CBM_14"/>
    <property type="match status" value="1"/>
</dbReference>
<evidence type="ECO:0000313" key="9">
    <source>
        <dbReference type="Proteomes" id="UP001634394"/>
    </source>
</evidence>
<evidence type="ECO:0000256" key="6">
    <source>
        <dbReference type="SAM" id="SignalP"/>
    </source>
</evidence>
<feature type="domain" description="Chitin-binding type-2" evidence="7">
    <location>
        <begin position="61"/>
        <end position="124"/>
    </location>
</feature>
<evidence type="ECO:0000313" key="8">
    <source>
        <dbReference type="EMBL" id="KAL3831417.1"/>
    </source>
</evidence>
<dbReference type="InterPro" id="IPR051940">
    <property type="entry name" value="Chitin_bind-dev_reg"/>
</dbReference>
<evidence type="ECO:0000256" key="4">
    <source>
        <dbReference type="ARBA" id="ARBA00023157"/>
    </source>
</evidence>
<proteinExistence type="predicted"/>
<organism evidence="8 9">
    <name type="scientific">Sinanodonta woodiana</name>
    <name type="common">Chinese pond mussel</name>
    <name type="synonym">Anodonta woodiana</name>
    <dbReference type="NCBI Taxonomy" id="1069815"/>
    <lineage>
        <taxon>Eukaryota</taxon>
        <taxon>Metazoa</taxon>
        <taxon>Spiralia</taxon>
        <taxon>Lophotrochozoa</taxon>
        <taxon>Mollusca</taxon>
        <taxon>Bivalvia</taxon>
        <taxon>Autobranchia</taxon>
        <taxon>Heteroconchia</taxon>
        <taxon>Palaeoheterodonta</taxon>
        <taxon>Unionida</taxon>
        <taxon>Unionoidea</taxon>
        <taxon>Unionidae</taxon>
        <taxon>Unioninae</taxon>
        <taxon>Sinanodonta</taxon>
    </lineage>
</organism>
<dbReference type="InterPro" id="IPR036508">
    <property type="entry name" value="Chitin-bd_dom_sf"/>
</dbReference>
<evidence type="ECO:0000256" key="1">
    <source>
        <dbReference type="ARBA" id="ARBA00022669"/>
    </source>
</evidence>
<keyword evidence="1" id="KW-0147">Chitin-binding</keyword>
<evidence type="ECO:0000256" key="5">
    <source>
        <dbReference type="ARBA" id="ARBA00023180"/>
    </source>
</evidence>
<keyword evidence="5" id="KW-0325">Glycoprotein</keyword>
<protein>
    <recommendedName>
        <fullName evidence="7">Chitin-binding type-2 domain-containing protein</fullName>
    </recommendedName>
</protein>
<dbReference type="GO" id="GO:0008061">
    <property type="term" value="F:chitin binding"/>
    <property type="evidence" value="ECO:0007669"/>
    <property type="project" value="UniProtKB-KW"/>
</dbReference>
<feature type="domain" description="Chitin-binding type-2" evidence="7">
    <location>
        <begin position="190"/>
        <end position="245"/>
    </location>
</feature>
<dbReference type="EMBL" id="JBJQND010000019">
    <property type="protein sequence ID" value="KAL3831417.1"/>
    <property type="molecule type" value="Genomic_DNA"/>
</dbReference>
<keyword evidence="9" id="KW-1185">Reference proteome</keyword>
<dbReference type="PANTHER" id="PTHR23301:SF0">
    <property type="entry name" value="CHITIN-BINDING TYPE-2 DOMAIN-CONTAINING PROTEIN-RELATED"/>
    <property type="match status" value="1"/>
</dbReference>
<evidence type="ECO:0000259" key="7">
    <source>
        <dbReference type="PROSITE" id="PS50940"/>
    </source>
</evidence>
<feature type="domain" description="Chitin-binding type-2" evidence="7">
    <location>
        <begin position="252"/>
        <end position="307"/>
    </location>
</feature>
<evidence type="ECO:0000256" key="3">
    <source>
        <dbReference type="ARBA" id="ARBA00022737"/>
    </source>
</evidence>
<comment type="caution">
    <text evidence="8">The sequence shown here is derived from an EMBL/GenBank/DDBJ whole genome shotgun (WGS) entry which is preliminary data.</text>
</comment>
<accession>A0ABD3T3J0</accession>
<evidence type="ECO:0000256" key="2">
    <source>
        <dbReference type="ARBA" id="ARBA00022729"/>
    </source>
</evidence>